<gene>
    <name evidence="3" type="ORF">SDC9_68655</name>
</gene>
<dbReference type="SUPFAM" id="SSF109604">
    <property type="entry name" value="HD-domain/PDEase-like"/>
    <property type="match status" value="1"/>
</dbReference>
<dbReference type="SMART" id="SM00448">
    <property type="entry name" value="REC"/>
    <property type="match status" value="1"/>
</dbReference>
<protein>
    <submittedName>
        <fullName evidence="3">Putative cyclic di-GMP phosphodiesterase</fullName>
        <ecNumber evidence="3">3.1.4.-</ecNumber>
    </submittedName>
</protein>
<dbReference type="GO" id="GO:0000160">
    <property type="term" value="P:phosphorelay signal transduction system"/>
    <property type="evidence" value="ECO:0007669"/>
    <property type="project" value="InterPro"/>
</dbReference>
<proteinExistence type="predicted"/>
<feature type="domain" description="Response regulatory" evidence="1">
    <location>
        <begin position="13"/>
        <end position="129"/>
    </location>
</feature>
<dbReference type="InterPro" id="IPR001789">
    <property type="entry name" value="Sig_transdc_resp-reg_receiver"/>
</dbReference>
<dbReference type="EC" id="3.1.4.-" evidence="3"/>
<dbReference type="PROSITE" id="PS50110">
    <property type="entry name" value="RESPONSE_REGULATORY"/>
    <property type="match status" value="1"/>
</dbReference>
<comment type="caution">
    <text evidence="3">The sequence shown here is derived from an EMBL/GenBank/DDBJ whole genome shotgun (WGS) entry which is preliminary data.</text>
</comment>
<feature type="domain" description="HD-GYP" evidence="2">
    <location>
        <begin position="156"/>
        <end position="360"/>
    </location>
</feature>
<dbReference type="EMBL" id="VSSQ01003758">
    <property type="protein sequence ID" value="MPM22204.1"/>
    <property type="molecule type" value="Genomic_DNA"/>
</dbReference>
<organism evidence="3">
    <name type="scientific">bioreactor metagenome</name>
    <dbReference type="NCBI Taxonomy" id="1076179"/>
    <lineage>
        <taxon>unclassified sequences</taxon>
        <taxon>metagenomes</taxon>
        <taxon>ecological metagenomes</taxon>
    </lineage>
</organism>
<dbReference type="InterPro" id="IPR011006">
    <property type="entry name" value="CheY-like_superfamily"/>
</dbReference>
<evidence type="ECO:0000313" key="3">
    <source>
        <dbReference type="EMBL" id="MPM22204.1"/>
    </source>
</evidence>
<dbReference type="InterPro" id="IPR003607">
    <property type="entry name" value="HD/PDEase_dom"/>
</dbReference>
<dbReference type="PANTHER" id="PTHR45228">
    <property type="entry name" value="CYCLIC DI-GMP PHOSPHODIESTERASE TM_0186-RELATED"/>
    <property type="match status" value="1"/>
</dbReference>
<dbReference type="Gene3D" id="3.40.50.2300">
    <property type="match status" value="1"/>
</dbReference>
<name>A0A644Y7V0_9ZZZZ</name>
<evidence type="ECO:0000259" key="2">
    <source>
        <dbReference type="PROSITE" id="PS51832"/>
    </source>
</evidence>
<sequence length="360" mass="40236">MDSTAPDRTGNETIMVVDDTPTNLTILVELLGRRGYRVAAFPRGSIALKAAALEVPDLVLLDIMMPGMDGFEICRRLREDERLREVPVLFISALDDPAGKVRAFAAGGVDYVTKPFQEEELAARVRTHLTLVRMRKELERHNHYLEDLVREKVREISESQLATILALSKLAESRDDATGKHIERTRTYCRLIALTLREDPRFRETVTDEFVENIFHAAPLHDIGKVGIPDRILLKPGKLTPEEYEIMKTHAALGAGTLERVLEEYPGNALVKMGITLTRYHHEKWDGTGYPEGLAGEDIPLGGRIMALADVYDALRSDRPYKEAFTHERSVGIIIDGKGSHFDPAVVDAFLARAAEFAAI</sequence>
<dbReference type="PANTHER" id="PTHR45228:SF5">
    <property type="entry name" value="CYCLIC DI-GMP PHOSPHODIESTERASE VC_1348-RELATED"/>
    <property type="match status" value="1"/>
</dbReference>
<dbReference type="SUPFAM" id="SSF52172">
    <property type="entry name" value="CheY-like"/>
    <property type="match status" value="1"/>
</dbReference>
<dbReference type="InterPro" id="IPR037522">
    <property type="entry name" value="HD_GYP_dom"/>
</dbReference>
<accession>A0A644Y7V0</accession>
<dbReference type="CDD" id="cd00077">
    <property type="entry name" value="HDc"/>
    <property type="match status" value="1"/>
</dbReference>
<dbReference type="AlphaFoldDB" id="A0A644Y7V0"/>
<reference evidence="3" key="1">
    <citation type="submission" date="2019-08" db="EMBL/GenBank/DDBJ databases">
        <authorList>
            <person name="Kucharzyk K."/>
            <person name="Murdoch R.W."/>
            <person name="Higgins S."/>
            <person name="Loffler F."/>
        </authorList>
    </citation>
    <scope>NUCLEOTIDE SEQUENCE</scope>
</reference>
<dbReference type="SMART" id="SM00471">
    <property type="entry name" value="HDc"/>
    <property type="match status" value="1"/>
</dbReference>
<dbReference type="Gene3D" id="1.10.3210.10">
    <property type="entry name" value="Hypothetical protein af1432"/>
    <property type="match status" value="1"/>
</dbReference>
<keyword evidence="3" id="KW-0378">Hydrolase</keyword>
<evidence type="ECO:0000259" key="1">
    <source>
        <dbReference type="PROSITE" id="PS50110"/>
    </source>
</evidence>
<dbReference type="GO" id="GO:0016787">
    <property type="term" value="F:hydrolase activity"/>
    <property type="evidence" value="ECO:0007669"/>
    <property type="project" value="UniProtKB-KW"/>
</dbReference>
<dbReference type="Pfam" id="PF00072">
    <property type="entry name" value="Response_reg"/>
    <property type="match status" value="1"/>
</dbReference>
<dbReference type="PROSITE" id="PS51832">
    <property type="entry name" value="HD_GYP"/>
    <property type="match status" value="1"/>
</dbReference>
<dbReference type="InterPro" id="IPR052020">
    <property type="entry name" value="Cyclic_di-GMP/3'3'-cGAMP_PDE"/>
</dbReference>
<dbReference type="Pfam" id="PF13487">
    <property type="entry name" value="HD_5"/>
    <property type="match status" value="1"/>
</dbReference>